<evidence type="ECO:0000313" key="2">
    <source>
        <dbReference type="EMBL" id="KAF2128325.1"/>
    </source>
</evidence>
<sequence>MAGTSNQEKIAQLREVSFWQLDHDEAAQLLKISNNDVAQAAEKFYDAGDISNVRKLLSNSVAKWDGTAFGADRYGQQDAGSNGPSFDNYPHSGVQSRAPTRPPSRSSQHSNLSTHLGDAPIESIEMQESGVIGGANAAFGPATKEHYETSQWAMVPTTTAYIPDPTPTDRMRERESGKPPVLKPSPNFNYLPLAISILHSIPLFRNALLSPGVTQKEYWLGDDWWKGSPTASARVIDLTTGIAESHGLEILYEAQRLMAFLDNTDRAYASVESLLSSDAWKESNPTLDDPDDDLLKFLLVWSFAYQSQVPGAQLDGVLRSTVNIANDRQECFIIDANVTRIDAKKDLTIYDALDDVLFSSGAGSAHIDEISNVLIIRLTSSKTDASDLGCRVPATLYVDRYLDTNRHIIDSMYRDMKQYEDQLIDMDTAAQRLKYHTPKNSANAKQVDSLKLLQTSMKAFQPRTEDEESKPEDAAVLSQLQTVYESIKSKLETLDQQSKEIRETLSNISNRFKPTVDDGAETPQETPTPNPPQGQSTQDAMKTPYHLAGVATRRDVVYLLHPVPASDPPATQWWRIQYDAESASPTLLRNAVPLSEVIERATTESASALLIYANDAALTAEPAPLPTPLADFVKADNVAFMHELQAAGTADWNDTYGDGAVQQDGWPSNPPEWDYTWSNTATREFRNGSATLTPDTEVDGGGEGVTEMVEVNGGMAALAGLESSASSDTVGAEGMDVDGVGTGGVGTKTVGKVSFREDVEMVGGDGEGVRVQHVEVAEKKGGGGGSGAGGEKMYW</sequence>
<dbReference type="RefSeq" id="XP_033522714.1">
    <property type="nucleotide sequence ID" value="XM_033672439.1"/>
</dbReference>
<evidence type="ECO:0000256" key="1">
    <source>
        <dbReference type="SAM" id="MobiDB-lite"/>
    </source>
</evidence>
<dbReference type="GO" id="GO:0005829">
    <property type="term" value="C:cytosol"/>
    <property type="evidence" value="ECO:0007669"/>
    <property type="project" value="TreeGrafter"/>
</dbReference>
<gene>
    <name evidence="2" type="ORF">P153DRAFT_423572</name>
</gene>
<dbReference type="Pfam" id="PF14555">
    <property type="entry name" value="UBA_4"/>
    <property type="match status" value="1"/>
</dbReference>
<dbReference type="GO" id="GO:0016579">
    <property type="term" value="P:protein deubiquitination"/>
    <property type="evidence" value="ECO:0007669"/>
    <property type="project" value="TreeGrafter"/>
</dbReference>
<feature type="compositionally biased region" description="Basic and acidic residues" evidence="1">
    <location>
        <begin position="167"/>
        <end position="177"/>
    </location>
</feature>
<evidence type="ECO:0000313" key="3">
    <source>
        <dbReference type="Proteomes" id="UP000799771"/>
    </source>
</evidence>
<dbReference type="EMBL" id="ML977508">
    <property type="protein sequence ID" value="KAF2128325.1"/>
    <property type="molecule type" value="Genomic_DNA"/>
</dbReference>
<feature type="region of interest" description="Disordered" evidence="1">
    <location>
        <begin position="74"/>
        <end position="115"/>
    </location>
</feature>
<dbReference type="PANTHER" id="PTHR39597">
    <property type="entry name" value="UBA DOMAIN-CONTAINING PROTEIN RUP1"/>
    <property type="match status" value="1"/>
</dbReference>
<dbReference type="AlphaFoldDB" id="A0A6A6AAZ9"/>
<protein>
    <recommendedName>
        <fullName evidence="4">UBA domain-containing protein</fullName>
    </recommendedName>
</protein>
<name>A0A6A6AAZ9_9PLEO</name>
<dbReference type="InterPro" id="IPR055335">
    <property type="entry name" value="Ucp6/RUP1"/>
</dbReference>
<feature type="region of interest" description="Disordered" evidence="1">
    <location>
        <begin position="508"/>
        <end position="539"/>
    </location>
</feature>
<reference evidence="2" key="1">
    <citation type="journal article" date="2020" name="Stud. Mycol.">
        <title>101 Dothideomycetes genomes: a test case for predicting lifestyles and emergence of pathogens.</title>
        <authorList>
            <person name="Haridas S."/>
            <person name="Albert R."/>
            <person name="Binder M."/>
            <person name="Bloem J."/>
            <person name="Labutti K."/>
            <person name="Salamov A."/>
            <person name="Andreopoulos B."/>
            <person name="Baker S."/>
            <person name="Barry K."/>
            <person name="Bills G."/>
            <person name="Bluhm B."/>
            <person name="Cannon C."/>
            <person name="Castanera R."/>
            <person name="Culley D."/>
            <person name="Daum C."/>
            <person name="Ezra D."/>
            <person name="Gonzalez J."/>
            <person name="Henrissat B."/>
            <person name="Kuo A."/>
            <person name="Liang C."/>
            <person name="Lipzen A."/>
            <person name="Lutzoni F."/>
            <person name="Magnuson J."/>
            <person name="Mondo S."/>
            <person name="Nolan M."/>
            <person name="Ohm R."/>
            <person name="Pangilinan J."/>
            <person name="Park H.-J."/>
            <person name="Ramirez L."/>
            <person name="Alfaro M."/>
            <person name="Sun H."/>
            <person name="Tritt A."/>
            <person name="Yoshinaga Y."/>
            <person name="Zwiers L.-H."/>
            <person name="Turgeon B."/>
            <person name="Goodwin S."/>
            <person name="Spatafora J."/>
            <person name="Crous P."/>
            <person name="Grigoriev I."/>
        </authorList>
    </citation>
    <scope>NUCLEOTIDE SEQUENCE</scope>
    <source>
        <strain evidence="2">CBS 119687</strain>
    </source>
</reference>
<feature type="region of interest" description="Disordered" evidence="1">
    <location>
        <begin position="160"/>
        <end position="183"/>
    </location>
</feature>
<dbReference type="GO" id="GO:0005634">
    <property type="term" value="C:nucleus"/>
    <property type="evidence" value="ECO:0007669"/>
    <property type="project" value="TreeGrafter"/>
</dbReference>
<dbReference type="PANTHER" id="PTHR39597:SF1">
    <property type="entry name" value="UBA DOMAIN-CONTAINING PROTEIN RUP1"/>
    <property type="match status" value="1"/>
</dbReference>
<proteinExistence type="predicted"/>
<organism evidence="2 3">
    <name type="scientific">Dothidotthia symphoricarpi CBS 119687</name>
    <dbReference type="NCBI Taxonomy" id="1392245"/>
    <lineage>
        <taxon>Eukaryota</taxon>
        <taxon>Fungi</taxon>
        <taxon>Dikarya</taxon>
        <taxon>Ascomycota</taxon>
        <taxon>Pezizomycotina</taxon>
        <taxon>Dothideomycetes</taxon>
        <taxon>Pleosporomycetidae</taxon>
        <taxon>Pleosporales</taxon>
        <taxon>Dothidotthiaceae</taxon>
        <taxon>Dothidotthia</taxon>
    </lineage>
</organism>
<keyword evidence="3" id="KW-1185">Reference proteome</keyword>
<accession>A0A6A6AAZ9</accession>
<feature type="compositionally biased region" description="Low complexity" evidence="1">
    <location>
        <begin position="96"/>
        <end position="107"/>
    </location>
</feature>
<dbReference type="Proteomes" id="UP000799771">
    <property type="component" value="Unassembled WGS sequence"/>
</dbReference>
<evidence type="ECO:0008006" key="4">
    <source>
        <dbReference type="Google" id="ProtNLM"/>
    </source>
</evidence>
<dbReference type="GeneID" id="54412871"/>
<dbReference type="OrthoDB" id="4489171at2759"/>